<dbReference type="Proteomes" id="UP000694888">
    <property type="component" value="Unplaced"/>
</dbReference>
<keyword evidence="1" id="KW-0433">Leucine-rich repeat</keyword>
<dbReference type="InterPro" id="IPR003591">
    <property type="entry name" value="Leu-rich_rpt_typical-subtyp"/>
</dbReference>
<reference evidence="6" key="1">
    <citation type="submission" date="2025-08" db="UniProtKB">
        <authorList>
            <consortium name="RefSeq"/>
        </authorList>
    </citation>
    <scope>IDENTIFICATION</scope>
</reference>
<dbReference type="SUPFAM" id="SSF52058">
    <property type="entry name" value="L domain-like"/>
    <property type="match status" value="3"/>
</dbReference>
<dbReference type="SMART" id="SM00364">
    <property type="entry name" value="LRR_BAC"/>
    <property type="match status" value="9"/>
</dbReference>
<evidence type="ECO:0000256" key="2">
    <source>
        <dbReference type="ARBA" id="ARBA00022737"/>
    </source>
</evidence>
<keyword evidence="4" id="KW-0812">Transmembrane</keyword>
<dbReference type="InterPro" id="IPR050333">
    <property type="entry name" value="SLRP"/>
</dbReference>
<keyword evidence="2" id="KW-0677">Repeat</keyword>
<dbReference type="SMART" id="SM00365">
    <property type="entry name" value="LRR_SD22"/>
    <property type="match status" value="10"/>
</dbReference>
<feature type="transmembrane region" description="Helical" evidence="4">
    <location>
        <begin position="1090"/>
        <end position="1111"/>
    </location>
</feature>
<dbReference type="Pfam" id="PF13855">
    <property type="entry name" value="LRR_8"/>
    <property type="match status" value="6"/>
</dbReference>
<gene>
    <name evidence="6" type="primary">LOC101863958</name>
</gene>
<evidence type="ECO:0000256" key="3">
    <source>
        <dbReference type="SAM" id="MobiDB-lite"/>
    </source>
</evidence>
<protein>
    <submittedName>
        <fullName evidence="6">Toll-like receptor 6</fullName>
    </submittedName>
</protein>
<evidence type="ECO:0000256" key="4">
    <source>
        <dbReference type="SAM" id="Phobius"/>
    </source>
</evidence>
<dbReference type="SUPFAM" id="SSF52047">
    <property type="entry name" value="RNI-like"/>
    <property type="match status" value="1"/>
</dbReference>
<dbReference type="Gene3D" id="3.80.10.10">
    <property type="entry name" value="Ribonuclease Inhibitor"/>
    <property type="match status" value="6"/>
</dbReference>
<dbReference type="PROSITE" id="PS51450">
    <property type="entry name" value="LRR"/>
    <property type="match status" value="8"/>
</dbReference>
<keyword evidence="4" id="KW-0472">Membrane</keyword>
<dbReference type="SMART" id="SM00369">
    <property type="entry name" value="LRR_TYP"/>
    <property type="match status" value="18"/>
</dbReference>
<dbReference type="InterPro" id="IPR032675">
    <property type="entry name" value="LRR_dom_sf"/>
</dbReference>
<organism evidence="5 6">
    <name type="scientific">Aplysia californica</name>
    <name type="common">California sea hare</name>
    <dbReference type="NCBI Taxonomy" id="6500"/>
    <lineage>
        <taxon>Eukaryota</taxon>
        <taxon>Metazoa</taxon>
        <taxon>Spiralia</taxon>
        <taxon>Lophotrochozoa</taxon>
        <taxon>Mollusca</taxon>
        <taxon>Gastropoda</taxon>
        <taxon>Heterobranchia</taxon>
        <taxon>Euthyneura</taxon>
        <taxon>Tectipleura</taxon>
        <taxon>Aplysiida</taxon>
        <taxon>Aplysioidea</taxon>
        <taxon>Aplysiidae</taxon>
        <taxon>Aplysia</taxon>
    </lineage>
</organism>
<accession>A0ABM1AG16</accession>
<dbReference type="InterPro" id="IPR026906">
    <property type="entry name" value="LRR_5"/>
</dbReference>
<dbReference type="RefSeq" id="XP_012946932.2">
    <property type="nucleotide sequence ID" value="XM_013091478.2"/>
</dbReference>
<feature type="compositionally biased region" description="Low complexity" evidence="3">
    <location>
        <begin position="132"/>
        <end position="151"/>
    </location>
</feature>
<dbReference type="PANTHER" id="PTHR45712:SF22">
    <property type="entry name" value="INSULIN-LIKE GROWTH FACTOR-BINDING PROTEIN COMPLEX ACID LABILE SUBUNIT"/>
    <property type="match status" value="1"/>
</dbReference>
<proteinExistence type="predicted"/>
<keyword evidence="5" id="KW-1185">Reference proteome</keyword>
<feature type="region of interest" description="Disordered" evidence="3">
    <location>
        <begin position="116"/>
        <end position="164"/>
    </location>
</feature>
<dbReference type="InterPro" id="IPR001611">
    <property type="entry name" value="Leu-rich_rpt"/>
</dbReference>
<evidence type="ECO:0000313" key="5">
    <source>
        <dbReference type="Proteomes" id="UP000694888"/>
    </source>
</evidence>
<name>A0ABM1AG16_APLCA</name>
<dbReference type="Gene3D" id="3.40.50.10140">
    <property type="entry name" value="Toll/interleukin-1 receptor homology (TIR) domain"/>
    <property type="match status" value="1"/>
</dbReference>
<keyword evidence="4" id="KW-1133">Transmembrane helix</keyword>
<dbReference type="GeneID" id="101863958"/>
<sequence length="1322" mass="148010">MFQNASTVGKKTHVSITSLLLILNSVFFSHALQPWSFRVTWDGEGFIEHSYPFSIFGDCVYDVTAKLLTCTHDHNFGEVTSRWVHEPELIDYVSVRCLAQTSHPSHKNVCFCKTADDDSSISRSNNKKNIDNNDNNSNTNNGNAATNNKSRATSLPNLRGHGHEEHINAPKSLKEVRQTESSTPESFDLCQLTRVTPFMLKGLSGLIVLDLSHNRISDLDPESFSQLHSLTALSLKHNPLTTISDRRVCLPPHLEVLDLSQSELSTFPVRFLRPCNHQLLSQQISLKYLDISGAKLTSIPPNAFWTTADLRVVNASHNSIFKLEPNPFIGAFNLTGIDLSHNYLQYIPVTFCEGILKLVSLFLSNNGFLSFDFESLRQCSMLEKLDFSSNGISIVNGLPIPLPRLKVLNISGNSLTELNVTLFAHNSVVEIVDVRSNGIQVISAEVFENAGKLKTLIMADNKLSDSHVSLRNITRWCRQLLMLDVSHNLIVSLDHGFLSHLSSLVELNLSFNKISTIDHGAFSGMNSLKKLELSNNFITVVDPSTFSPLVSLGHLNLSQNSLQGVKDVMLPLTLVNLDLSRNQFSSVPRLNKSHVLRVSLASNVISSLEPRDLYSMAEAQFLDLSRNAISELPSNTFEALAALKHLDLSGNEIQVLPVELIHNLTQLLYLKISNNFLTSISGLQLPRSLKTIDFSRNRIKYVTSPLNAKNVTSLRLTKVLLRNNRILHVDSKVFENLIYLREVDLRDNLLTHVAPFEAHPGITFFLQNNPIECSCLMEWIKDQDWVPNLSVESYYVIERCAVPPRYHQASLATVATEEFLCPVSTSCPIKCSCFAPEIGGVPLITMCASRNLTSLPAEIFNESKFISFEGNNLGFLEKIGSEKMAATDLYLNDSSIYTMNASAFMYFPFLTTLDLSHNFISHIDQDLFEPIKNLTHLHLASNRISSLSVGTFDHLQQLQVLDLSLNDLAFMPQLLITVLQNIPPLQYISLTGNPWICSCQNEAFVLWIKEQEKLSQNLGAAQGEGEGSRERECRERVTVGKSDNDVGCLNYFLQLSSVGALFCNNDRTSKVSDLELESLDCDDSELRHKATILIVCVFAVTILCFIILCGYHRSLIAAVLYSKFHCVFLKRTSSQRHELPLFGSYDITLIYDHHDRKLQWWVESMLLPKLQHPRWRFAVKCPVSEAAGLGSGSQDLCVHNVKQSRCSLVIASSYFSGNRQGVACFQEALQLRRTGLHTVVLITWGELTRDTLDCGVRLFIDKRLNLPITSHLFWTRLFYELPLPRHLVQPKGTSIFKLFGSPEKPKTSAAASSDPGKVSCIT</sequence>
<dbReference type="PANTHER" id="PTHR45712">
    <property type="entry name" value="AGAP008170-PA"/>
    <property type="match status" value="1"/>
</dbReference>
<dbReference type="InterPro" id="IPR035897">
    <property type="entry name" value="Toll_tir_struct_dom_sf"/>
</dbReference>
<dbReference type="Pfam" id="PF13306">
    <property type="entry name" value="LRR_5"/>
    <property type="match status" value="1"/>
</dbReference>
<feature type="region of interest" description="Disordered" evidence="3">
    <location>
        <begin position="1302"/>
        <end position="1322"/>
    </location>
</feature>
<evidence type="ECO:0000256" key="1">
    <source>
        <dbReference type="ARBA" id="ARBA00022614"/>
    </source>
</evidence>
<dbReference type="SUPFAM" id="SSF52200">
    <property type="entry name" value="Toll/Interleukin receptor TIR domain"/>
    <property type="match status" value="1"/>
</dbReference>
<evidence type="ECO:0000313" key="6">
    <source>
        <dbReference type="RefSeq" id="XP_012946932.2"/>
    </source>
</evidence>